<organism evidence="6">
    <name type="scientific">Vecturithrix granuli</name>
    <dbReference type="NCBI Taxonomy" id="1499967"/>
    <lineage>
        <taxon>Bacteria</taxon>
        <taxon>Candidatus Moduliflexota</taxon>
        <taxon>Candidatus Vecturitrichia</taxon>
        <taxon>Candidatus Vecturitrichales</taxon>
        <taxon>Candidatus Vecturitrichaceae</taxon>
        <taxon>Candidatus Vecturithrix</taxon>
    </lineage>
</organism>
<reference evidence="6" key="1">
    <citation type="journal article" date="2015" name="PeerJ">
        <title>First genomic representation of candidate bacterial phylum KSB3 points to enhanced environmental sensing as a trigger of wastewater bulking.</title>
        <authorList>
            <person name="Sekiguchi Y."/>
            <person name="Ohashi A."/>
            <person name="Parks D.H."/>
            <person name="Yamauchi T."/>
            <person name="Tyson G.W."/>
            <person name="Hugenholtz P."/>
        </authorList>
    </citation>
    <scope>NUCLEOTIDE SEQUENCE [LARGE SCALE GENOMIC DNA]</scope>
</reference>
<dbReference type="PROSITE" id="PS50082">
    <property type="entry name" value="WD_REPEATS_2"/>
    <property type="match status" value="4"/>
</dbReference>
<accession>A0A081BUV0</accession>
<dbReference type="PROSITE" id="PS50294">
    <property type="entry name" value="WD_REPEATS_REGION"/>
    <property type="match status" value="3"/>
</dbReference>
<dbReference type="AlphaFoldDB" id="A0A081BUV0"/>
<dbReference type="InterPro" id="IPR015943">
    <property type="entry name" value="WD40/YVTN_repeat-like_dom_sf"/>
</dbReference>
<dbReference type="GO" id="GO:0006508">
    <property type="term" value="P:proteolysis"/>
    <property type="evidence" value="ECO:0007669"/>
    <property type="project" value="InterPro"/>
</dbReference>
<dbReference type="InterPro" id="IPR020472">
    <property type="entry name" value="WD40_PAC1"/>
</dbReference>
<dbReference type="InterPro" id="IPR011600">
    <property type="entry name" value="Pept_C14_caspase"/>
</dbReference>
<dbReference type="Gene3D" id="2.130.10.10">
    <property type="entry name" value="YVTN repeat-like/Quinoprotein amine dehydrogenase"/>
    <property type="match status" value="4"/>
</dbReference>
<dbReference type="Proteomes" id="UP000030661">
    <property type="component" value="Unassembled WGS sequence"/>
</dbReference>
<evidence type="ECO:0000313" key="6">
    <source>
        <dbReference type="EMBL" id="GAK56105.1"/>
    </source>
</evidence>
<dbReference type="PANTHER" id="PTHR19879">
    <property type="entry name" value="TRANSCRIPTION INITIATION FACTOR TFIID"/>
    <property type="match status" value="1"/>
</dbReference>
<dbReference type="PRINTS" id="PR00320">
    <property type="entry name" value="GPROTEINBRPT"/>
</dbReference>
<dbReference type="InterPro" id="IPR036322">
    <property type="entry name" value="WD40_repeat_dom_sf"/>
</dbReference>
<keyword evidence="7" id="KW-1185">Reference proteome</keyword>
<feature type="repeat" description="WD" evidence="3">
    <location>
        <begin position="222"/>
        <end position="253"/>
    </location>
</feature>
<dbReference type="Pfam" id="PF00656">
    <property type="entry name" value="Peptidase_C14"/>
    <property type="match status" value="1"/>
</dbReference>
<feature type="domain" description="Peptidase C14 caspase" evidence="5">
    <location>
        <begin position="725"/>
        <end position="954"/>
    </location>
</feature>
<dbReference type="SUPFAM" id="SSF50978">
    <property type="entry name" value="WD40 repeat-like"/>
    <property type="match status" value="1"/>
</dbReference>
<dbReference type="SMART" id="SM00320">
    <property type="entry name" value="WD40"/>
    <property type="match status" value="8"/>
</dbReference>
<dbReference type="InterPro" id="IPR029030">
    <property type="entry name" value="Caspase-like_dom_sf"/>
</dbReference>
<feature type="signal peptide" evidence="4">
    <location>
        <begin position="1"/>
        <end position="23"/>
    </location>
</feature>
<protein>
    <submittedName>
        <fullName evidence="6">WD-40 repeat protein</fullName>
    </submittedName>
</protein>
<dbReference type="SUPFAM" id="SSF52129">
    <property type="entry name" value="Caspase-like"/>
    <property type="match status" value="1"/>
</dbReference>
<evidence type="ECO:0000313" key="7">
    <source>
        <dbReference type="Proteomes" id="UP000030661"/>
    </source>
</evidence>
<feature type="repeat" description="WD" evidence="3">
    <location>
        <begin position="170"/>
        <end position="211"/>
    </location>
</feature>
<dbReference type="PANTHER" id="PTHR19879:SF9">
    <property type="entry name" value="TRANSCRIPTION INITIATION FACTOR TFIID SUBUNIT 5"/>
    <property type="match status" value="1"/>
</dbReference>
<evidence type="ECO:0000256" key="2">
    <source>
        <dbReference type="ARBA" id="ARBA00022737"/>
    </source>
</evidence>
<evidence type="ECO:0000256" key="3">
    <source>
        <dbReference type="PROSITE-ProRule" id="PRU00221"/>
    </source>
</evidence>
<dbReference type="EMBL" id="DF820464">
    <property type="protein sequence ID" value="GAK56105.1"/>
    <property type="molecule type" value="Genomic_DNA"/>
</dbReference>
<dbReference type="Gene3D" id="3.40.50.1460">
    <property type="match status" value="1"/>
</dbReference>
<keyword evidence="4" id="KW-0732">Signal</keyword>
<dbReference type="Pfam" id="PF00400">
    <property type="entry name" value="WD40"/>
    <property type="match status" value="6"/>
</dbReference>
<name>A0A081BUV0_VECG1</name>
<keyword evidence="2" id="KW-0677">Repeat</keyword>
<dbReference type="SUPFAM" id="SSF50960">
    <property type="entry name" value="TolB, C-terminal domain"/>
    <property type="match status" value="1"/>
</dbReference>
<feature type="repeat" description="WD" evidence="3">
    <location>
        <begin position="479"/>
        <end position="520"/>
    </location>
</feature>
<keyword evidence="1 3" id="KW-0853">WD repeat</keyword>
<dbReference type="PROSITE" id="PS00678">
    <property type="entry name" value="WD_REPEATS_1"/>
    <property type="match status" value="2"/>
</dbReference>
<evidence type="ECO:0000256" key="4">
    <source>
        <dbReference type="SAM" id="SignalP"/>
    </source>
</evidence>
<feature type="chain" id="PRO_5001755443" evidence="4">
    <location>
        <begin position="24"/>
        <end position="965"/>
    </location>
</feature>
<dbReference type="HOGENOM" id="CLU_009283_0_0_0"/>
<dbReference type="eggNOG" id="COG4249">
    <property type="taxonomic scope" value="Bacteria"/>
</dbReference>
<proteinExistence type="predicted"/>
<dbReference type="InterPro" id="IPR019775">
    <property type="entry name" value="WD40_repeat_CS"/>
</dbReference>
<dbReference type="InterPro" id="IPR001680">
    <property type="entry name" value="WD40_rpt"/>
</dbReference>
<evidence type="ECO:0000256" key="1">
    <source>
        <dbReference type="ARBA" id="ARBA00022574"/>
    </source>
</evidence>
<feature type="repeat" description="WD" evidence="3">
    <location>
        <begin position="32"/>
        <end position="73"/>
    </location>
</feature>
<evidence type="ECO:0000259" key="5">
    <source>
        <dbReference type="Pfam" id="PF00656"/>
    </source>
</evidence>
<gene>
    <name evidence="6" type="ORF">U27_03067</name>
</gene>
<dbReference type="GO" id="GO:0004197">
    <property type="term" value="F:cysteine-type endopeptidase activity"/>
    <property type="evidence" value="ECO:0007669"/>
    <property type="project" value="InterPro"/>
</dbReference>
<sequence>MKYFRTCYWIVWCFLLLSPNAYAAEPILVIDPHGHSSQISALLFTPDGKTLISTSWDKTIRLWDVETGDLRKTLRHQIGAGHDGEIHAAALSPDGKILAVGGIDCPEDDAGTPVYLFDLERGEVIGLLRGHPDIIGALDFSRDGKWLASSSYTTISIWDMSQLTNEPVLILESESEMIDLAFAPDTQHLVSSHVDGKLRLWKLPKNMAQAEHQNITKPEKVMTKHAANASRVDYSPDGKYIVSGDFDDNVFLWTSKGKFQKQLDVVDTPGMVVFSPDSKQVFAGEGGKAILFSIPKGKQELTFEQHVKPAQRTAFSSMVTAAAFYSSDLIATAGGNEYEIYIWNRRSGEVKTHIVGQGKRVEAVAFGADLHLAFGNTFDVQKQEGPLERSFDFAQMQLSQKLPVEQTFNRYQTEYQGHTLQYTFGKWYELQVTPDVTIHNSPSDGWVRSYTFTSDGSIIVGSSQVLKLHRPDGSVLREFVGHTGEIWAVSLSQDGHLLASASDDQTMKIWNIATGECLATLFIARDREWVCWTPNGYYAASAGGEKYIGWQINKGLEAAAEFYPVSVFRKQFYHPELVKQTLALASFDQAFAAFIQTTPKIEETTVTQVLPPKVQWILPETSPIETSNALLRIQAEINSETPLTLVKILVNGRTQAVKRGLTLPAQQREVPHHTIDQDITLAPGQNILSIFAANENAGATSEERIVLYHITGQEELKPDLYLISIGISKYLLKNLELVYADDDARAISRVFQAQTGKLYKTVQMKELYDREATQKNILQAIEWVNQSATPNDVVIIFVAAHGINDQGRYYILPADGLVEDLAQTAVSWPDFADILGNLPARVLLFLDTCHSGQIGLDVSAQTSQRDNTEAIRELASDDYGVVILAASTGREFSLEDPGWEHGAFTKAVLEALEQGKADYSNDSLIHLRELDLYVAERVEALTNGEQHPTTQKPSTISRFPIVQLR</sequence>
<dbReference type="eggNOG" id="COG2319">
    <property type="taxonomic scope" value="Bacteria"/>
</dbReference>
<dbReference type="CDD" id="cd00200">
    <property type="entry name" value="WD40"/>
    <property type="match status" value="1"/>
</dbReference>
<dbReference type="STRING" id="1499967.U27_03067"/>